<dbReference type="PROSITE" id="PS50853">
    <property type="entry name" value="FN3"/>
    <property type="match status" value="1"/>
</dbReference>
<feature type="compositionally biased region" description="Polar residues" evidence="1">
    <location>
        <begin position="207"/>
        <end position="228"/>
    </location>
</feature>
<feature type="transmembrane region" description="Helical" evidence="2">
    <location>
        <begin position="110"/>
        <end position="130"/>
    </location>
</feature>
<dbReference type="InterPro" id="IPR003961">
    <property type="entry name" value="FN3_dom"/>
</dbReference>
<comment type="caution">
    <text evidence="4">The sequence shown here is derived from an EMBL/GenBank/DDBJ whole genome shotgun (WGS) entry which is preliminary data.</text>
</comment>
<evidence type="ECO:0000313" key="5">
    <source>
        <dbReference type="Proteomes" id="UP001292094"/>
    </source>
</evidence>
<dbReference type="Proteomes" id="UP001292094">
    <property type="component" value="Unassembled WGS sequence"/>
</dbReference>
<dbReference type="InterPro" id="IPR036116">
    <property type="entry name" value="FN3_sf"/>
</dbReference>
<name>A0AAE1Q5M0_9EUCA</name>
<feature type="domain" description="Fibronectin type-III" evidence="3">
    <location>
        <begin position="1"/>
        <end position="96"/>
    </location>
</feature>
<protein>
    <recommendedName>
        <fullName evidence="3">Fibronectin type-III domain-containing protein</fullName>
    </recommendedName>
</protein>
<sequence length="305" mass="32854">MPMPLSSCRLANITASSLSLTCQRPDTPAAGTTHYRAEVYFENRTLFANVTSLSPSFNVSRLDADTSYQIKVYVTHGPVTSQPVVVSAYTSRSLPLHPRGSAPETRGSSVGGVVGGILVALVIVGGGVWARHYCRRRARRRGPTVGQVEGGGGGKMETRPPSDDSNPDVVPNIAAEETYDLLSLSQAKSDVSLYLEQPDTSPHRSVPAQSVQQQLRPHASQSQQQPGLYSSQEVYQPLLMKSSVTELVDSPSGVRTYCQGSHTLDADESMLPLERPYTDVNSVVTLCHIIFKFGDPAGCMTSVTM</sequence>
<gene>
    <name evidence="4" type="ORF">Pmani_010126</name>
</gene>
<keyword evidence="2" id="KW-0472">Membrane</keyword>
<organism evidence="4 5">
    <name type="scientific">Petrolisthes manimaculis</name>
    <dbReference type="NCBI Taxonomy" id="1843537"/>
    <lineage>
        <taxon>Eukaryota</taxon>
        <taxon>Metazoa</taxon>
        <taxon>Ecdysozoa</taxon>
        <taxon>Arthropoda</taxon>
        <taxon>Crustacea</taxon>
        <taxon>Multicrustacea</taxon>
        <taxon>Malacostraca</taxon>
        <taxon>Eumalacostraca</taxon>
        <taxon>Eucarida</taxon>
        <taxon>Decapoda</taxon>
        <taxon>Pleocyemata</taxon>
        <taxon>Anomura</taxon>
        <taxon>Galatheoidea</taxon>
        <taxon>Porcellanidae</taxon>
        <taxon>Petrolisthes</taxon>
    </lineage>
</organism>
<proteinExistence type="predicted"/>
<accession>A0AAE1Q5M0</accession>
<feature type="region of interest" description="Disordered" evidence="1">
    <location>
        <begin position="140"/>
        <end position="170"/>
    </location>
</feature>
<keyword evidence="2" id="KW-1133">Transmembrane helix</keyword>
<dbReference type="AlphaFoldDB" id="A0AAE1Q5M0"/>
<evidence type="ECO:0000259" key="3">
    <source>
        <dbReference type="PROSITE" id="PS50853"/>
    </source>
</evidence>
<dbReference type="SMART" id="SM00060">
    <property type="entry name" value="FN3"/>
    <property type="match status" value="1"/>
</dbReference>
<dbReference type="CDD" id="cd00063">
    <property type="entry name" value="FN3"/>
    <property type="match status" value="1"/>
</dbReference>
<dbReference type="InterPro" id="IPR013783">
    <property type="entry name" value="Ig-like_fold"/>
</dbReference>
<evidence type="ECO:0000313" key="4">
    <source>
        <dbReference type="EMBL" id="KAK4318897.1"/>
    </source>
</evidence>
<reference evidence="4" key="1">
    <citation type="submission" date="2023-11" db="EMBL/GenBank/DDBJ databases">
        <title>Genome assemblies of two species of porcelain crab, Petrolisthes cinctipes and Petrolisthes manimaculis (Anomura: Porcellanidae).</title>
        <authorList>
            <person name="Angst P."/>
        </authorList>
    </citation>
    <scope>NUCLEOTIDE SEQUENCE</scope>
    <source>
        <strain evidence="4">PB745_02</strain>
        <tissue evidence="4">Gill</tissue>
    </source>
</reference>
<evidence type="ECO:0000256" key="1">
    <source>
        <dbReference type="SAM" id="MobiDB-lite"/>
    </source>
</evidence>
<dbReference type="Gene3D" id="2.60.40.10">
    <property type="entry name" value="Immunoglobulins"/>
    <property type="match status" value="1"/>
</dbReference>
<evidence type="ECO:0000256" key="2">
    <source>
        <dbReference type="SAM" id="Phobius"/>
    </source>
</evidence>
<keyword evidence="5" id="KW-1185">Reference proteome</keyword>
<dbReference type="SUPFAM" id="SSF49265">
    <property type="entry name" value="Fibronectin type III"/>
    <property type="match status" value="1"/>
</dbReference>
<keyword evidence="2" id="KW-0812">Transmembrane</keyword>
<dbReference type="EMBL" id="JAWZYT010000792">
    <property type="protein sequence ID" value="KAK4318897.1"/>
    <property type="molecule type" value="Genomic_DNA"/>
</dbReference>
<feature type="region of interest" description="Disordered" evidence="1">
    <location>
        <begin position="194"/>
        <end position="228"/>
    </location>
</feature>